<proteinExistence type="predicted"/>
<name>A0A0A3JS92_9BACL</name>
<reference evidence="1 2" key="1">
    <citation type="submission" date="2014-02" db="EMBL/GenBank/DDBJ databases">
        <title>Draft genome sequence of Lysinibacillus massiliensis CCUG 49529.</title>
        <authorList>
            <person name="Zhang F."/>
            <person name="Wang G."/>
            <person name="Zhang L."/>
        </authorList>
    </citation>
    <scope>NUCLEOTIDE SEQUENCE [LARGE SCALE GENOMIC DNA]</scope>
    <source>
        <strain evidence="1 2">CCUG 49529</strain>
    </source>
</reference>
<dbReference type="Proteomes" id="UP000030595">
    <property type="component" value="Unassembled WGS sequence"/>
</dbReference>
<organism evidence="1 2">
    <name type="scientific">Ureibacillus massiliensis 4400831 = CIP 108448 = CCUG 49529</name>
    <dbReference type="NCBI Taxonomy" id="1211035"/>
    <lineage>
        <taxon>Bacteria</taxon>
        <taxon>Bacillati</taxon>
        <taxon>Bacillota</taxon>
        <taxon>Bacilli</taxon>
        <taxon>Bacillales</taxon>
        <taxon>Caryophanaceae</taxon>
        <taxon>Ureibacillus</taxon>
    </lineage>
</organism>
<evidence type="ECO:0000313" key="2">
    <source>
        <dbReference type="Proteomes" id="UP000030595"/>
    </source>
</evidence>
<protein>
    <submittedName>
        <fullName evidence="1">Uncharacterized protein</fullName>
    </submittedName>
</protein>
<comment type="caution">
    <text evidence="1">The sequence shown here is derived from an EMBL/GenBank/DDBJ whole genome shotgun (WGS) entry which is preliminary data.</text>
</comment>
<dbReference type="AlphaFoldDB" id="A0A0A3JS92"/>
<dbReference type="EMBL" id="JPVQ01000032">
    <property type="protein sequence ID" value="KGR89862.1"/>
    <property type="molecule type" value="Genomic_DNA"/>
</dbReference>
<gene>
    <name evidence="1" type="ORF">CD30_14840</name>
</gene>
<keyword evidence="2" id="KW-1185">Reference proteome</keyword>
<sequence length="72" mass="8444">MAEKQKNLLKKGERLLAFERNKKSSNPSLGKEMSVADMSHPILKENKKALALLDEIDKRKFRFFRRKADKKL</sequence>
<accession>A0A0A3JS92</accession>
<evidence type="ECO:0000313" key="1">
    <source>
        <dbReference type="EMBL" id="KGR89862.1"/>
    </source>
</evidence>
<dbReference type="OrthoDB" id="9948444at2"/>